<dbReference type="EMBL" id="CH954181">
    <property type="protein sequence ID" value="EDV49217.1"/>
    <property type="molecule type" value="Genomic_DNA"/>
</dbReference>
<evidence type="ECO:0000313" key="2">
    <source>
        <dbReference type="Proteomes" id="UP000008711"/>
    </source>
</evidence>
<proteinExistence type="predicted"/>
<gene>
    <name evidence="1" type="primary">Dere\GG17044</name>
    <name evidence="1" type="ORF">Dere_GG17044</name>
</gene>
<reference evidence="1 2" key="2">
    <citation type="journal article" date="2008" name="Bioinformatics">
        <title>Assembly reconciliation.</title>
        <authorList>
            <person name="Zimin A.V."/>
            <person name="Smith D.R."/>
            <person name="Sutton G."/>
            <person name="Yorke J.A."/>
        </authorList>
    </citation>
    <scope>NUCLEOTIDE SEQUENCE [LARGE SCALE GENOMIC DNA]</scope>
    <source>
        <strain evidence="1 2">TSC#14021-0224.01</strain>
    </source>
</reference>
<dbReference type="AlphaFoldDB" id="B3P443"/>
<accession>B3P443</accession>
<evidence type="ECO:0000313" key="1">
    <source>
        <dbReference type="EMBL" id="EDV49217.1"/>
    </source>
</evidence>
<dbReference type="HOGENOM" id="CLU_2815098_0_0_1"/>
<reference evidence="1 2" key="1">
    <citation type="journal article" date="2007" name="Nature">
        <title>Evolution of genes and genomes on the Drosophila phylogeny.</title>
        <authorList>
            <consortium name="Drosophila 12 Genomes Consortium"/>
            <person name="Clark A.G."/>
            <person name="Eisen M.B."/>
            <person name="Smith D.R."/>
            <person name="Bergman C.M."/>
            <person name="Oliver B."/>
            <person name="Markow T.A."/>
            <person name="Kaufman T.C."/>
            <person name="Kellis M."/>
            <person name="Gelbart W."/>
            <person name="Iyer V.N."/>
            <person name="Pollard D.A."/>
            <person name="Sackton T.B."/>
            <person name="Larracuente A.M."/>
            <person name="Singh N.D."/>
            <person name="Abad J.P."/>
            <person name="Abt D.N."/>
            <person name="Adryan B."/>
            <person name="Aguade M."/>
            <person name="Akashi H."/>
            <person name="Anderson W.W."/>
            <person name="Aquadro C.F."/>
            <person name="Ardell D.H."/>
            <person name="Arguello R."/>
            <person name="Artieri C.G."/>
            <person name="Barbash D.A."/>
            <person name="Barker D."/>
            <person name="Barsanti P."/>
            <person name="Batterham P."/>
            <person name="Batzoglou S."/>
            <person name="Begun D."/>
            <person name="Bhutkar A."/>
            <person name="Blanco E."/>
            <person name="Bosak S.A."/>
            <person name="Bradley R.K."/>
            <person name="Brand A.D."/>
            <person name="Brent M.R."/>
            <person name="Brooks A.N."/>
            <person name="Brown R.H."/>
            <person name="Butlin R.K."/>
            <person name="Caggese C."/>
            <person name="Calvi B.R."/>
            <person name="Bernardo de Carvalho A."/>
            <person name="Caspi A."/>
            <person name="Castrezana S."/>
            <person name="Celniker S.E."/>
            <person name="Chang J.L."/>
            <person name="Chapple C."/>
            <person name="Chatterji S."/>
            <person name="Chinwalla A."/>
            <person name="Civetta A."/>
            <person name="Clifton S.W."/>
            <person name="Comeron J.M."/>
            <person name="Costello J.C."/>
            <person name="Coyne J.A."/>
            <person name="Daub J."/>
            <person name="David R.G."/>
            <person name="Delcher A.L."/>
            <person name="Delehaunty K."/>
            <person name="Do C.B."/>
            <person name="Ebling H."/>
            <person name="Edwards K."/>
            <person name="Eickbush T."/>
            <person name="Evans J.D."/>
            <person name="Filipski A."/>
            <person name="Findeiss S."/>
            <person name="Freyhult E."/>
            <person name="Fulton L."/>
            <person name="Fulton R."/>
            <person name="Garcia A.C."/>
            <person name="Gardiner A."/>
            <person name="Garfield D.A."/>
            <person name="Garvin B.E."/>
            <person name="Gibson G."/>
            <person name="Gilbert D."/>
            <person name="Gnerre S."/>
            <person name="Godfrey J."/>
            <person name="Good R."/>
            <person name="Gotea V."/>
            <person name="Gravely B."/>
            <person name="Greenberg A.J."/>
            <person name="Griffiths-Jones S."/>
            <person name="Gross S."/>
            <person name="Guigo R."/>
            <person name="Gustafson E.A."/>
            <person name="Haerty W."/>
            <person name="Hahn M.W."/>
            <person name="Halligan D.L."/>
            <person name="Halpern A.L."/>
            <person name="Halter G.M."/>
            <person name="Han M.V."/>
            <person name="Heger A."/>
            <person name="Hillier L."/>
            <person name="Hinrichs A.S."/>
            <person name="Holmes I."/>
            <person name="Hoskins R.A."/>
            <person name="Hubisz M.J."/>
            <person name="Hultmark D."/>
            <person name="Huntley M.A."/>
            <person name="Jaffe D.B."/>
            <person name="Jagadeeshan S."/>
            <person name="Jeck W.R."/>
            <person name="Johnson J."/>
            <person name="Jones C.D."/>
            <person name="Jordan W.C."/>
            <person name="Karpen G.H."/>
            <person name="Kataoka E."/>
            <person name="Keightley P.D."/>
            <person name="Kheradpour P."/>
            <person name="Kirkness E.F."/>
            <person name="Koerich L.B."/>
            <person name="Kristiansen K."/>
            <person name="Kudrna D."/>
            <person name="Kulathinal R.J."/>
            <person name="Kumar S."/>
            <person name="Kwok R."/>
            <person name="Lander E."/>
            <person name="Langley C.H."/>
            <person name="Lapoint R."/>
            <person name="Lazzaro B.P."/>
            <person name="Lee S.J."/>
            <person name="Levesque L."/>
            <person name="Li R."/>
            <person name="Lin C.F."/>
            <person name="Lin M.F."/>
            <person name="Lindblad-Toh K."/>
            <person name="Llopart A."/>
            <person name="Long M."/>
            <person name="Low L."/>
            <person name="Lozovsky E."/>
            <person name="Lu J."/>
            <person name="Luo M."/>
            <person name="Machado C.A."/>
            <person name="Makalowski W."/>
            <person name="Marzo M."/>
            <person name="Matsuda M."/>
            <person name="Matzkin L."/>
            <person name="McAllister B."/>
            <person name="McBride C.S."/>
            <person name="McKernan B."/>
            <person name="McKernan K."/>
            <person name="Mendez-Lago M."/>
            <person name="Minx P."/>
            <person name="Mollenhauer M.U."/>
            <person name="Montooth K."/>
            <person name="Mount S.M."/>
            <person name="Mu X."/>
            <person name="Myers E."/>
            <person name="Negre B."/>
            <person name="Newfeld S."/>
            <person name="Nielsen R."/>
            <person name="Noor M.A."/>
            <person name="O'Grady P."/>
            <person name="Pachter L."/>
            <person name="Papaceit M."/>
            <person name="Parisi M.J."/>
            <person name="Parisi M."/>
            <person name="Parts L."/>
            <person name="Pedersen J.S."/>
            <person name="Pesole G."/>
            <person name="Phillippy A.M."/>
            <person name="Ponting C.P."/>
            <person name="Pop M."/>
            <person name="Porcelli D."/>
            <person name="Powell J.R."/>
            <person name="Prohaska S."/>
            <person name="Pruitt K."/>
            <person name="Puig M."/>
            <person name="Quesneville H."/>
            <person name="Ram K.R."/>
            <person name="Rand D."/>
            <person name="Rasmussen M.D."/>
            <person name="Reed L.K."/>
            <person name="Reenan R."/>
            <person name="Reily A."/>
            <person name="Remington K.A."/>
            <person name="Rieger T.T."/>
            <person name="Ritchie M.G."/>
            <person name="Robin C."/>
            <person name="Rogers Y.H."/>
            <person name="Rohde C."/>
            <person name="Rozas J."/>
            <person name="Rubenfield M.J."/>
            <person name="Ruiz A."/>
            <person name="Russo S."/>
            <person name="Salzberg S.L."/>
            <person name="Sanchez-Gracia A."/>
            <person name="Saranga D.J."/>
            <person name="Sato H."/>
            <person name="Schaeffer S.W."/>
            <person name="Schatz M.C."/>
            <person name="Schlenke T."/>
            <person name="Schwartz R."/>
            <person name="Segarra C."/>
            <person name="Singh R.S."/>
            <person name="Sirot L."/>
            <person name="Sirota M."/>
            <person name="Sisneros N.B."/>
            <person name="Smith C.D."/>
            <person name="Smith T.F."/>
            <person name="Spieth J."/>
            <person name="Stage D.E."/>
            <person name="Stark A."/>
            <person name="Stephan W."/>
            <person name="Strausberg R.L."/>
            <person name="Strempel S."/>
            <person name="Sturgill D."/>
            <person name="Sutton G."/>
            <person name="Sutton G.G."/>
            <person name="Tao W."/>
            <person name="Teichmann S."/>
            <person name="Tobari Y.N."/>
            <person name="Tomimura Y."/>
            <person name="Tsolas J.M."/>
            <person name="Valente V.L."/>
            <person name="Venter E."/>
            <person name="Venter J.C."/>
            <person name="Vicario S."/>
            <person name="Vieira F.G."/>
            <person name="Vilella A.J."/>
            <person name="Villasante A."/>
            <person name="Walenz B."/>
            <person name="Wang J."/>
            <person name="Wasserman M."/>
            <person name="Watts T."/>
            <person name="Wilson D."/>
            <person name="Wilson R.K."/>
            <person name="Wing R.A."/>
            <person name="Wolfner M.F."/>
            <person name="Wong A."/>
            <person name="Wong G.K."/>
            <person name="Wu C.I."/>
            <person name="Wu G."/>
            <person name="Yamamoto D."/>
            <person name="Yang H.P."/>
            <person name="Yang S.P."/>
            <person name="Yorke J.A."/>
            <person name="Yoshida K."/>
            <person name="Zdobnov E."/>
            <person name="Zhang P."/>
            <person name="Zhang Y."/>
            <person name="Zimin A.V."/>
            <person name="Baldwin J."/>
            <person name="Abdouelleil A."/>
            <person name="Abdulkadir J."/>
            <person name="Abebe A."/>
            <person name="Abera B."/>
            <person name="Abreu J."/>
            <person name="Acer S.C."/>
            <person name="Aftuck L."/>
            <person name="Alexander A."/>
            <person name="An P."/>
            <person name="Anderson E."/>
            <person name="Anderson S."/>
            <person name="Arachi H."/>
            <person name="Azer M."/>
            <person name="Bachantsang P."/>
            <person name="Barry A."/>
            <person name="Bayul T."/>
            <person name="Berlin A."/>
            <person name="Bessette D."/>
            <person name="Bloom T."/>
            <person name="Blye J."/>
            <person name="Boguslavskiy L."/>
            <person name="Bonnet C."/>
            <person name="Boukhgalter B."/>
            <person name="Bourzgui I."/>
            <person name="Brown A."/>
            <person name="Cahill P."/>
            <person name="Channer S."/>
            <person name="Cheshatsang Y."/>
            <person name="Chuda L."/>
            <person name="Citroen M."/>
            <person name="Collymore A."/>
            <person name="Cooke P."/>
            <person name="Costello M."/>
            <person name="D'Aco K."/>
            <person name="Daza R."/>
            <person name="De Haan G."/>
            <person name="DeGray S."/>
            <person name="DeMaso C."/>
            <person name="Dhargay N."/>
            <person name="Dooley K."/>
            <person name="Dooley E."/>
            <person name="Doricent M."/>
            <person name="Dorje P."/>
            <person name="Dorjee K."/>
            <person name="Dupes A."/>
            <person name="Elong R."/>
            <person name="Falk J."/>
            <person name="Farina A."/>
            <person name="Faro S."/>
            <person name="Ferguson D."/>
            <person name="Fisher S."/>
            <person name="Foley C.D."/>
            <person name="Franke A."/>
            <person name="Friedrich D."/>
            <person name="Gadbois L."/>
            <person name="Gearin G."/>
            <person name="Gearin C.R."/>
            <person name="Giannoukos G."/>
            <person name="Goode T."/>
            <person name="Graham J."/>
            <person name="Grandbois E."/>
            <person name="Grewal S."/>
            <person name="Gyaltsen K."/>
            <person name="Hafez N."/>
            <person name="Hagos B."/>
            <person name="Hall J."/>
            <person name="Henson C."/>
            <person name="Hollinger A."/>
            <person name="Honan T."/>
            <person name="Huard M.D."/>
            <person name="Hughes L."/>
            <person name="Hurhula B."/>
            <person name="Husby M.E."/>
            <person name="Kamat A."/>
            <person name="Kanga B."/>
            <person name="Kashin S."/>
            <person name="Khazanovich D."/>
            <person name="Kisner P."/>
            <person name="Lance K."/>
            <person name="Lara M."/>
            <person name="Lee W."/>
            <person name="Lennon N."/>
            <person name="Letendre F."/>
            <person name="LeVine R."/>
            <person name="Lipovsky A."/>
            <person name="Liu X."/>
            <person name="Liu J."/>
            <person name="Liu S."/>
            <person name="Lokyitsang T."/>
            <person name="Lokyitsang Y."/>
            <person name="Lubonja R."/>
            <person name="Lui A."/>
            <person name="MacDonald P."/>
            <person name="Magnisalis V."/>
            <person name="Maru K."/>
            <person name="Matthews C."/>
            <person name="McCusker W."/>
            <person name="McDonough S."/>
            <person name="Mehta T."/>
            <person name="Meldrim J."/>
            <person name="Meneus L."/>
            <person name="Mihai O."/>
            <person name="Mihalev A."/>
            <person name="Mihova T."/>
            <person name="Mittelman R."/>
            <person name="Mlenga V."/>
            <person name="Montmayeur A."/>
            <person name="Mulrain L."/>
            <person name="Navidi A."/>
            <person name="Naylor J."/>
            <person name="Negash T."/>
            <person name="Nguyen T."/>
            <person name="Nguyen N."/>
            <person name="Nicol R."/>
            <person name="Norbu C."/>
            <person name="Norbu N."/>
            <person name="Novod N."/>
            <person name="O'Neill B."/>
            <person name="Osman S."/>
            <person name="Markiewicz E."/>
            <person name="Oyono O.L."/>
            <person name="Patti C."/>
            <person name="Phunkhang P."/>
            <person name="Pierre F."/>
            <person name="Priest M."/>
            <person name="Raghuraman S."/>
            <person name="Rege F."/>
            <person name="Reyes R."/>
            <person name="Rise C."/>
            <person name="Rogov P."/>
            <person name="Ross K."/>
            <person name="Ryan E."/>
            <person name="Settipalli S."/>
            <person name="Shea T."/>
            <person name="Sherpa N."/>
            <person name="Shi L."/>
            <person name="Shih D."/>
            <person name="Sparrow T."/>
            <person name="Spaulding J."/>
            <person name="Stalker J."/>
            <person name="Stange-Thomann N."/>
            <person name="Stavropoulos S."/>
            <person name="Stone C."/>
            <person name="Strader C."/>
            <person name="Tesfaye S."/>
            <person name="Thomson T."/>
            <person name="Thoulutsang Y."/>
            <person name="Thoulutsang D."/>
            <person name="Topham K."/>
            <person name="Topping I."/>
            <person name="Tsamla T."/>
            <person name="Vassiliev H."/>
            <person name="Vo A."/>
            <person name="Wangchuk T."/>
            <person name="Wangdi T."/>
            <person name="Weiand M."/>
            <person name="Wilkinson J."/>
            <person name="Wilson A."/>
            <person name="Yadav S."/>
            <person name="Young G."/>
            <person name="Yu Q."/>
            <person name="Zembek L."/>
            <person name="Zhong D."/>
            <person name="Zimmer A."/>
            <person name="Zwirko Z."/>
            <person name="Jaffe D.B."/>
            <person name="Alvarez P."/>
            <person name="Brockman W."/>
            <person name="Butler J."/>
            <person name="Chin C."/>
            <person name="Gnerre S."/>
            <person name="Grabherr M."/>
            <person name="Kleber M."/>
            <person name="Mauceli E."/>
            <person name="MacCallum I."/>
        </authorList>
    </citation>
    <scope>NUCLEOTIDE SEQUENCE [LARGE SCALE GENOMIC DNA]</scope>
    <source>
        <strain evidence="1 2">TSC#14021-0224.01</strain>
    </source>
</reference>
<name>B3P443_DROER</name>
<organism evidence="1 2">
    <name type="scientific">Drosophila erecta</name>
    <name type="common">Fruit fly</name>
    <dbReference type="NCBI Taxonomy" id="7220"/>
    <lineage>
        <taxon>Eukaryota</taxon>
        <taxon>Metazoa</taxon>
        <taxon>Ecdysozoa</taxon>
        <taxon>Arthropoda</taxon>
        <taxon>Hexapoda</taxon>
        <taxon>Insecta</taxon>
        <taxon>Pterygota</taxon>
        <taxon>Neoptera</taxon>
        <taxon>Endopterygota</taxon>
        <taxon>Diptera</taxon>
        <taxon>Brachycera</taxon>
        <taxon>Muscomorpha</taxon>
        <taxon>Ephydroidea</taxon>
        <taxon>Drosophilidae</taxon>
        <taxon>Drosophila</taxon>
        <taxon>Sophophora</taxon>
    </lineage>
</organism>
<keyword evidence="2" id="KW-1185">Reference proteome</keyword>
<sequence length="67" mass="7585">MLDYSTRRHFASQCALCAAIIATDSERHTAQGTRLWQQLKQDLLQQQQLEQQDYGLRTQDNGGPHGG</sequence>
<protein>
    <submittedName>
        <fullName evidence="1">GG17044</fullName>
    </submittedName>
</protein>
<dbReference type="Proteomes" id="UP000008711">
    <property type="component" value="Unassembled WGS sequence"/>
</dbReference>